<sequence length="151" mass="16322">MSDPYQAIYEEIIHEHYKKPKYRRILEGLPYAENPSCGDRVRISIQVGDDGHIASAAFDGSGCSISMSSADILAEDLIGKTPEEARAQVERFLAVLRGELDVDELDAYGDAAAFKGIARLPVRVKCAALAWRAALAQLDAIKSKGNKAAAS</sequence>
<dbReference type="GO" id="GO:0016226">
    <property type="term" value="P:iron-sulfur cluster assembly"/>
    <property type="evidence" value="ECO:0007669"/>
    <property type="project" value="InterPro"/>
</dbReference>
<dbReference type="GO" id="GO:0005506">
    <property type="term" value="F:iron ion binding"/>
    <property type="evidence" value="ECO:0007669"/>
    <property type="project" value="InterPro"/>
</dbReference>
<reference evidence="2" key="1">
    <citation type="submission" date="2017-02" db="EMBL/GenBank/DDBJ databases">
        <authorList>
            <person name="Regsiter A."/>
            <person name="William W."/>
        </authorList>
    </citation>
    <scope>NUCLEOTIDE SEQUENCE</scope>
    <source>
        <strain evidence="2">Bib</strain>
    </source>
</reference>
<dbReference type="InterPro" id="IPR002871">
    <property type="entry name" value="NIF_FeS_clus_asmbl_NifU_N"/>
</dbReference>
<organism evidence="2">
    <name type="scientific">uncultured spirochete</name>
    <dbReference type="NCBI Taxonomy" id="156406"/>
    <lineage>
        <taxon>Bacteria</taxon>
        <taxon>Pseudomonadati</taxon>
        <taxon>Spirochaetota</taxon>
        <taxon>Spirochaetia</taxon>
        <taxon>Spirochaetales</taxon>
        <taxon>environmental samples</taxon>
    </lineage>
</organism>
<dbReference type="NCBIfam" id="TIGR01994">
    <property type="entry name" value="SUF_scaf_2"/>
    <property type="match status" value="1"/>
</dbReference>
<name>A0A3P3XGZ5_9SPIR</name>
<dbReference type="Pfam" id="PF01592">
    <property type="entry name" value="NifU_N"/>
    <property type="match status" value="1"/>
</dbReference>
<evidence type="ECO:0000313" key="2">
    <source>
        <dbReference type="EMBL" id="SLM11273.1"/>
    </source>
</evidence>
<dbReference type="EMBL" id="FWDM01000011">
    <property type="protein sequence ID" value="SLM11273.1"/>
    <property type="molecule type" value="Genomic_DNA"/>
</dbReference>
<dbReference type="PANTHER" id="PTHR10093">
    <property type="entry name" value="IRON-SULFUR CLUSTER ASSEMBLY ENZYME NIFU HOMOLOG"/>
    <property type="match status" value="1"/>
</dbReference>
<gene>
    <name evidence="2" type="ORF">SPIROBIBN47_190023</name>
</gene>
<dbReference type="SUPFAM" id="SSF82649">
    <property type="entry name" value="SufE/NifU"/>
    <property type="match status" value="1"/>
</dbReference>
<feature type="domain" description="NIF system FeS cluster assembly NifU N-terminal" evidence="1">
    <location>
        <begin position="9"/>
        <end position="126"/>
    </location>
</feature>
<dbReference type="CDD" id="cd06664">
    <property type="entry name" value="IscU_like"/>
    <property type="match status" value="1"/>
</dbReference>
<dbReference type="AlphaFoldDB" id="A0A3P3XGZ5"/>
<evidence type="ECO:0000259" key="1">
    <source>
        <dbReference type="Pfam" id="PF01592"/>
    </source>
</evidence>
<dbReference type="Gene3D" id="3.90.1010.10">
    <property type="match status" value="1"/>
</dbReference>
<protein>
    <submittedName>
        <fullName evidence="2">SUF system FeS assembly protein, NifU family</fullName>
    </submittedName>
</protein>
<accession>A0A3P3XGZ5</accession>
<dbReference type="GO" id="GO:0051536">
    <property type="term" value="F:iron-sulfur cluster binding"/>
    <property type="evidence" value="ECO:0007669"/>
    <property type="project" value="InterPro"/>
</dbReference>
<proteinExistence type="predicted"/>